<evidence type="ECO:0000313" key="2">
    <source>
        <dbReference type="EMBL" id="TRU81833.1"/>
    </source>
</evidence>
<keyword evidence="1" id="KW-0472">Membrane</keyword>
<dbReference type="AlphaFoldDB" id="A0A552IEE6"/>
<accession>A0A552IEE6</accession>
<keyword evidence="1" id="KW-1133">Transmembrane helix</keyword>
<name>A0A552IEE6_9CHRO</name>
<evidence type="ECO:0000256" key="1">
    <source>
        <dbReference type="SAM" id="Phobius"/>
    </source>
</evidence>
<protein>
    <submittedName>
        <fullName evidence="2">Uncharacterized protein</fullName>
    </submittedName>
</protein>
<organism evidence="2 3">
    <name type="scientific">Microcystis novacekii Mn_MB_F_20050700_S1D</name>
    <dbReference type="NCBI Taxonomy" id="2486266"/>
    <lineage>
        <taxon>Bacteria</taxon>
        <taxon>Bacillati</taxon>
        <taxon>Cyanobacteriota</taxon>
        <taxon>Cyanophyceae</taxon>
        <taxon>Oscillatoriophycideae</taxon>
        <taxon>Chroococcales</taxon>
        <taxon>Microcystaceae</taxon>
        <taxon>Microcystis</taxon>
    </lineage>
</organism>
<dbReference type="Proteomes" id="UP000319191">
    <property type="component" value="Unassembled WGS sequence"/>
</dbReference>
<proteinExistence type="predicted"/>
<feature type="transmembrane region" description="Helical" evidence="1">
    <location>
        <begin position="36"/>
        <end position="55"/>
    </location>
</feature>
<sequence length="160" mass="18188">MFNFNGFYIFSIPYCILLIFAGRFASQIKFSLNHSLRLAIISGTLTSFLVFTSVVNRDNIQIMTQVSQALQSDPNGNNPKKLLVNYDNWPIVVSVAVALKRYDVLFYVEPEWGFLFGEKNVLKEDKHLPLSLWSISARNNQNKGIPFIANTSIIINPIQD</sequence>
<feature type="transmembrane region" description="Helical" evidence="1">
    <location>
        <begin position="6"/>
        <end position="24"/>
    </location>
</feature>
<dbReference type="EMBL" id="SFAV01000324">
    <property type="protein sequence ID" value="TRU81833.1"/>
    <property type="molecule type" value="Genomic_DNA"/>
</dbReference>
<evidence type="ECO:0000313" key="3">
    <source>
        <dbReference type="Proteomes" id="UP000319191"/>
    </source>
</evidence>
<comment type="caution">
    <text evidence="2">The sequence shown here is derived from an EMBL/GenBank/DDBJ whole genome shotgun (WGS) entry which is preliminary data.</text>
</comment>
<reference evidence="2 3" key="1">
    <citation type="submission" date="2019-01" db="EMBL/GenBank/DDBJ databases">
        <title>Coherence of Microcystis species and biogeography revealed through population genomics.</title>
        <authorList>
            <person name="Perez-Carrascal O.M."/>
            <person name="Terrat Y."/>
            <person name="Giani A."/>
            <person name="Fortin N."/>
            <person name="Tromas N."/>
            <person name="Shapiro B.J."/>
        </authorList>
    </citation>
    <scope>NUCLEOTIDE SEQUENCE [LARGE SCALE GENOMIC DNA]</scope>
    <source>
        <strain evidence="2">Mn_MB_F_20050700_S1D</strain>
    </source>
</reference>
<keyword evidence="1" id="KW-0812">Transmembrane</keyword>
<gene>
    <name evidence="2" type="ORF">EWV54_23285</name>
</gene>